<gene>
    <name evidence="1" type="ORF">B4O97_03565</name>
</gene>
<dbReference type="EMBL" id="MWQY01000003">
    <property type="protein sequence ID" value="ORC37281.1"/>
    <property type="molecule type" value="Genomic_DNA"/>
</dbReference>
<proteinExistence type="predicted"/>
<evidence type="ECO:0000313" key="2">
    <source>
        <dbReference type="Proteomes" id="UP000192343"/>
    </source>
</evidence>
<evidence type="ECO:0000313" key="1">
    <source>
        <dbReference type="EMBL" id="ORC37281.1"/>
    </source>
</evidence>
<dbReference type="AlphaFoldDB" id="A0A1Y1S1C7"/>
<accession>A0A1Y1S1C7</accession>
<dbReference type="Proteomes" id="UP000192343">
    <property type="component" value="Unassembled WGS sequence"/>
</dbReference>
<comment type="caution">
    <text evidence="1">The sequence shown here is derived from an EMBL/GenBank/DDBJ whole genome shotgun (WGS) entry which is preliminary data.</text>
</comment>
<dbReference type="STRING" id="1963862.B4O97_03565"/>
<keyword evidence="2" id="KW-1185">Reference proteome</keyword>
<reference evidence="1 2" key="1">
    <citation type="submission" date="2017-03" db="EMBL/GenBank/DDBJ databases">
        <title>Draft Genome sequence of Marispirochaeta sp. strain JC444.</title>
        <authorList>
            <person name="Shivani Y."/>
            <person name="Subhash Y."/>
            <person name="Sasikala C."/>
            <person name="Ramana C."/>
        </authorList>
    </citation>
    <scope>NUCLEOTIDE SEQUENCE [LARGE SCALE GENOMIC DNA]</scope>
    <source>
        <strain evidence="1 2">JC444</strain>
    </source>
</reference>
<protein>
    <submittedName>
        <fullName evidence="1">Uncharacterized protein</fullName>
    </submittedName>
</protein>
<sequence>MCFATIYEFNGWTFEYGYGGPWPIRKDGELYKRRGEKFLNDIAGFLKLSDEEKQKYKVGGGCQRF</sequence>
<organism evidence="1 2">
    <name type="scientific">Marispirochaeta aestuarii</name>
    <dbReference type="NCBI Taxonomy" id="1963862"/>
    <lineage>
        <taxon>Bacteria</taxon>
        <taxon>Pseudomonadati</taxon>
        <taxon>Spirochaetota</taxon>
        <taxon>Spirochaetia</taxon>
        <taxon>Spirochaetales</taxon>
        <taxon>Spirochaetaceae</taxon>
        <taxon>Marispirochaeta</taxon>
    </lineage>
</organism>
<name>A0A1Y1S1C7_9SPIO</name>